<dbReference type="GO" id="GO:0016279">
    <property type="term" value="F:protein-lysine N-methyltransferase activity"/>
    <property type="evidence" value="ECO:0007669"/>
    <property type="project" value="TreeGrafter"/>
</dbReference>
<feature type="non-terminal residue" evidence="2">
    <location>
        <position position="203"/>
    </location>
</feature>
<dbReference type="InterPro" id="IPR001214">
    <property type="entry name" value="SET_dom"/>
</dbReference>
<dbReference type="InterPro" id="IPR046341">
    <property type="entry name" value="SET_dom_sf"/>
</dbReference>
<evidence type="ECO:0000313" key="2">
    <source>
        <dbReference type="EMBL" id="KAF2457256.1"/>
    </source>
</evidence>
<evidence type="ECO:0000313" key="3">
    <source>
        <dbReference type="Proteomes" id="UP000799766"/>
    </source>
</evidence>
<accession>A0A6A6NZX1</accession>
<dbReference type="PANTHER" id="PTHR13271">
    <property type="entry name" value="UNCHARACTERIZED PUTATIVE METHYLTRANSFERASE"/>
    <property type="match status" value="1"/>
</dbReference>
<name>A0A6A6NZX1_9PEZI</name>
<dbReference type="InterPro" id="IPR050600">
    <property type="entry name" value="SETD3_SETD6_MTase"/>
</dbReference>
<protein>
    <recommendedName>
        <fullName evidence="1">SET domain-containing protein</fullName>
    </recommendedName>
</protein>
<dbReference type="GO" id="GO:0005634">
    <property type="term" value="C:nucleus"/>
    <property type="evidence" value="ECO:0007669"/>
    <property type="project" value="TreeGrafter"/>
</dbReference>
<dbReference type="EMBL" id="MU001681">
    <property type="protein sequence ID" value="KAF2457256.1"/>
    <property type="molecule type" value="Genomic_DNA"/>
</dbReference>
<gene>
    <name evidence="2" type="ORF">BDY21DRAFT_261080</name>
</gene>
<dbReference type="OrthoDB" id="341421at2759"/>
<dbReference type="SUPFAM" id="SSF82199">
    <property type="entry name" value="SET domain"/>
    <property type="match status" value="1"/>
</dbReference>
<organism evidence="2 3">
    <name type="scientific">Lineolata rhizophorae</name>
    <dbReference type="NCBI Taxonomy" id="578093"/>
    <lineage>
        <taxon>Eukaryota</taxon>
        <taxon>Fungi</taxon>
        <taxon>Dikarya</taxon>
        <taxon>Ascomycota</taxon>
        <taxon>Pezizomycotina</taxon>
        <taxon>Dothideomycetes</taxon>
        <taxon>Dothideomycetes incertae sedis</taxon>
        <taxon>Lineolatales</taxon>
        <taxon>Lineolataceae</taxon>
        <taxon>Lineolata</taxon>
    </lineage>
</organism>
<dbReference type="PROSITE" id="PS50280">
    <property type="entry name" value="SET"/>
    <property type="match status" value="1"/>
</dbReference>
<evidence type="ECO:0000259" key="1">
    <source>
        <dbReference type="PROSITE" id="PS50280"/>
    </source>
</evidence>
<proteinExistence type="predicted"/>
<dbReference type="Gene3D" id="3.90.1410.10">
    <property type="entry name" value="set domain protein methyltransferase, domain 1"/>
    <property type="match status" value="1"/>
</dbReference>
<keyword evidence="3" id="KW-1185">Reference proteome</keyword>
<dbReference type="Proteomes" id="UP000799766">
    <property type="component" value="Unassembled WGS sequence"/>
</dbReference>
<feature type="domain" description="SET" evidence="1">
    <location>
        <begin position="24"/>
        <end position="168"/>
    </location>
</feature>
<dbReference type="PANTHER" id="PTHR13271:SF34">
    <property type="entry name" value="N-LYSINE METHYLTRANSFERASE SETD6"/>
    <property type="match status" value="1"/>
</dbReference>
<dbReference type="AlphaFoldDB" id="A0A6A6NZX1"/>
<sequence length="203" mass="23012">LLAESHGDSSSSWSPYIDLLPDRFDTLMYWTPAELDELQASGVKSKIGKLREDQRFMEEIVPVVRRWPEIFGFQGEDDKKVLEAAHRMGTLIMAYAFDVESEGKEVDKDGYMSEEEETEMEKAMVPLADMLNADGHRCNAHLFYTPTHLSMRTLCPVPSGSELLNDYGPLPRADLLRRYGYTSPTYAIHDVAELSHPAILRLA</sequence>
<feature type="non-terminal residue" evidence="2">
    <location>
        <position position="1"/>
    </location>
</feature>
<reference evidence="2" key="1">
    <citation type="journal article" date="2020" name="Stud. Mycol.">
        <title>101 Dothideomycetes genomes: a test case for predicting lifestyles and emergence of pathogens.</title>
        <authorList>
            <person name="Haridas S."/>
            <person name="Albert R."/>
            <person name="Binder M."/>
            <person name="Bloem J."/>
            <person name="Labutti K."/>
            <person name="Salamov A."/>
            <person name="Andreopoulos B."/>
            <person name="Baker S."/>
            <person name="Barry K."/>
            <person name="Bills G."/>
            <person name="Bluhm B."/>
            <person name="Cannon C."/>
            <person name="Castanera R."/>
            <person name="Culley D."/>
            <person name="Daum C."/>
            <person name="Ezra D."/>
            <person name="Gonzalez J."/>
            <person name="Henrissat B."/>
            <person name="Kuo A."/>
            <person name="Liang C."/>
            <person name="Lipzen A."/>
            <person name="Lutzoni F."/>
            <person name="Magnuson J."/>
            <person name="Mondo S."/>
            <person name="Nolan M."/>
            <person name="Ohm R."/>
            <person name="Pangilinan J."/>
            <person name="Park H.-J."/>
            <person name="Ramirez L."/>
            <person name="Alfaro M."/>
            <person name="Sun H."/>
            <person name="Tritt A."/>
            <person name="Yoshinaga Y."/>
            <person name="Zwiers L.-H."/>
            <person name="Turgeon B."/>
            <person name="Goodwin S."/>
            <person name="Spatafora J."/>
            <person name="Crous P."/>
            <person name="Grigoriev I."/>
        </authorList>
    </citation>
    <scope>NUCLEOTIDE SEQUENCE</scope>
    <source>
        <strain evidence="2">ATCC 16933</strain>
    </source>
</reference>